<sequence>MVRGLVIVIASAAALSALCFGVADLRGPLELNFADASGDNAHGPVETKTFPWKGGPFLSFDFPGEIIVTQGDTPSVVAAGSKSLVDSLSMDGDILKMEGRNISWPFGRRASRLRVTVTAPALTHVVMNGFGSVNFRDYQQKELEVEMNGAGSLTGTGKVADLTLKLSGAGSAKFTQMIVDNMDVSVSGAGSVKAGPTGVVNVSISGAGSVSLTAQPQTLNKQISGVGSVSVMGGAAASGDGKGDEDKVSL</sequence>
<dbReference type="Proteomes" id="UP000321635">
    <property type="component" value="Unassembled WGS sequence"/>
</dbReference>
<proteinExistence type="predicted"/>
<dbReference type="Pfam" id="PF10988">
    <property type="entry name" value="DUF2807"/>
    <property type="match status" value="1"/>
</dbReference>
<keyword evidence="3" id="KW-1185">Reference proteome</keyword>
<evidence type="ECO:0000259" key="1">
    <source>
        <dbReference type="Pfam" id="PF10988"/>
    </source>
</evidence>
<comment type="caution">
    <text evidence="2">The sequence shown here is derived from an EMBL/GenBank/DDBJ whole genome shotgun (WGS) entry which is preliminary data.</text>
</comment>
<evidence type="ECO:0000313" key="2">
    <source>
        <dbReference type="EMBL" id="GEN59279.1"/>
    </source>
</evidence>
<dbReference type="AlphaFoldDB" id="A0A511X8L6"/>
<dbReference type="InterPro" id="IPR021255">
    <property type="entry name" value="DUF2807"/>
</dbReference>
<dbReference type="EMBL" id="BJYF01000006">
    <property type="protein sequence ID" value="GEN59279.1"/>
    <property type="molecule type" value="Genomic_DNA"/>
</dbReference>
<feature type="domain" description="Putative auto-transporter adhesin head GIN" evidence="1">
    <location>
        <begin position="65"/>
        <end position="234"/>
    </location>
</feature>
<dbReference type="Gene3D" id="2.160.20.120">
    <property type="match status" value="1"/>
</dbReference>
<organism evidence="2 3">
    <name type="scientific">Acetobacter nitrogenifigens DSM 23921 = NBRC 105050</name>
    <dbReference type="NCBI Taxonomy" id="1120919"/>
    <lineage>
        <taxon>Bacteria</taxon>
        <taxon>Pseudomonadati</taxon>
        <taxon>Pseudomonadota</taxon>
        <taxon>Alphaproteobacteria</taxon>
        <taxon>Acetobacterales</taxon>
        <taxon>Acetobacteraceae</taxon>
        <taxon>Acetobacter</taxon>
    </lineage>
</organism>
<gene>
    <name evidence="2" type="ORF">ANI02nite_11630</name>
</gene>
<accession>A0A511X8L6</accession>
<dbReference type="STRING" id="1120919.GCA_000429165_02113"/>
<reference evidence="2 3" key="1">
    <citation type="submission" date="2019-07" db="EMBL/GenBank/DDBJ databases">
        <title>Whole genome shotgun sequence of Acetobacter nitrogenifigens NBRC 105050.</title>
        <authorList>
            <person name="Hosoyama A."/>
            <person name="Uohara A."/>
            <person name="Ohji S."/>
            <person name="Ichikawa N."/>
        </authorList>
    </citation>
    <scope>NUCLEOTIDE SEQUENCE [LARGE SCALE GENOMIC DNA]</scope>
    <source>
        <strain evidence="2 3">NBRC 105050</strain>
    </source>
</reference>
<protein>
    <recommendedName>
        <fullName evidence="1">Putative auto-transporter adhesin head GIN domain-containing protein</fullName>
    </recommendedName>
</protein>
<evidence type="ECO:0000313" key="3">
    <source>
        <dbReference type="Proteomes" id="UP000321635"/>
    </source>
</evidence>
<name>A0A511X8L6_9PROT</name>